<dbReference type="Pfam" id="PF14833">
    <property type="entry name" value="NAD_binding_11"/>
    <property type="match status" value="1"/>
</dbReference>
<dbReference type="Pfam" id="PF03446">
    <property type="entry name" value="NAD_binding_2"/>
    <property type="match status" value="1"/>
</dbReference>
<feature type="domain" description="6-phosphogluconate dehydrogenase NADP-binding" evidence="4">
    <location>
        <begin position="12"/>
        <end position="170"/>
    </location>
</feature>
<evidence type="ECO:0000256" key="3">
    <source>
        <dbReference type="PIRSR" id="PIRSR000103-1"/>
    </source>
</evidence>
<keyword evidence="7" id="KW-1185">Reference proteome</keyword>
<protein>
    <submittedName>
        <fullName evidence="6">3-hydroxyisobutyrate dehydrogenase</fullName>
    </submittedName>
</protein>
<dbReference type="Gene3D" id="3.40.50.720">
    <property type="entry name" value="NAD(P)-binding Rossmann-like Domain"/>
    <property type="match status" value="1"/>
</dbReference>
<feature type="active site" evidence="3">
    <location>
        <position position="179"/>
    </location>
</feature>
<dbReference type="InterPro" id="IPR036291">
    <property type="entry name" value="NAD(P)-bd_dom_sf"/>
</dbReference>
<keyword evidence="2" id="KW-0520">NAD</keyword>
<proteinExistence type="predicted"/>
<dbReference type="GO" id="GO:0050661">
    <property type="term" value="F:NADP binding"/>
    <property type="evidence" value="ECO:0007669"/>
    <property type="project" value="InterPro"/>
</dbReference>
<reference evidence="6 7" key="1">
    <citation type="submission" date="2019-04" db="EMBL/GenBank/DDBJ databases">
        <title>A novel phosphate-accumulating bacterium identified in bioreactor for phosphate removal from wastewater.</title>
        <authorList>
            <person name="Kotlyarov R.Y."/>
            <person name="Beletsky A.V."/>
            <person name="Kallistova A.Y."/>
            <person name="Dorofeev A.G."/>
            <person name="Nikolaev Y.Y."/>
            <person name="Pimenov N.V."/>
            <person name="Ravin N.V."/>
            <person name="Mardanov A.V."/>
        </authorList>
    </citation>
    <scope>NUCLEOTIDE SEQUENCE [LARGE SCALE GENOMIC DNA]</scope>
    <source>
        <strain evidence="6 7">Bin19</strain>
    </source>
</reference>
<gene>
    <name evidence="6" type="ORF">ACCUM_0129</name>
</gene>
<sequence>MHTSRGGKMETLGFIGTGVMGFPMARNLARHFGQLVVWNRSPGKSAALVPFGAQVAASPGELLDRCRIVIMMLATEDAIDDVLRQAGADLPGSLSGRIVVHMGTTSPAYSAALNERIRPAGGQYVEAPVSGSRLPAENGQLVGMLAGDPDAVAEVRPWLAPVCKETFVCGPVPSALQMKLAVNLFLITLVSGLVESHHFARELGLDTALHRAILDAGPMASAVSKMKLEKLVADDFSVQASIADVQKNSRLVAEEARRGGIVSPLIEECYRLFSETLAGGHGGLDMIGVLRAIEGRKR</sequence>
<feature type="domain" description="3-hydroxyisobutyrate dehydrogenase-like NAD-binding" evidence="5">
    <location>
        <begin position="177"/>
        <end position="292"/>
    </location>
</feature>
<name>A0A5S4EL29_9PROT</name>
<dbReference type="GO" id="GO:0016491">
    <property type="term" value="F:oxidoreductase activity"/>
    <property type="evidence" value="ECO:0007669"/>
    <property type="project" value="UniProtKB-KW"/>
</dbReference>
<dbReference type="Gene3D" id="1.10.1040.10">
    <property type="entry name" value="N-(1-d-carboxylethyl)-l-norvaline Dehydrogenase, domain 2"/>
    <property type="match status" value="1"/>
</dbReference>
<dbReference type="AlphaFoldDB" id="A0A5S4EL29"/>
<evidence type="ECO:0000259" key="4">
    <source>
        <dbReference type="Pfam" id="PF03446"/>
    </source>
</evidence>
<keyword evidence="1" id="KW-0560">Oxidoreductase</keyword>
<dbReference type="SUPFAM" id="SSF48179">
    <property type="entry name" value="6-phosphogluconate dehydrogenase C-terminal domain-like"/>
    <property type="match status" value="1"/>
</dbReference>
<dbReference type="InterPro" id="IPR051265">
    <property type="entry name" value="HIBADH-related_NP60_sf"/>
</dbReference>
<dbReference type="SUPFAM" id="SSF51735">
    <property type="entry name" value="NAD(P)-binding Rossmann-fold domains"/>
    <property type="match status" value="1"/>
</dbReference>
<accession>A0A5S4EL29</accession>
<dbReference type="InterPro" id="IPR029154">
    <property type="entry name" value="HIBADH-like_NADP-bd"/>
</dbReference>
<evidence type="ECO:0000313" key="7">
    <source>
        <dbReference type="Proteomes" id="UP000306324"/>
    </source>
</evidence>
<dbReference type="InterPro" id="IPR008927">
    <property type="entry name" value="6-PGluconate_DH-like_C_sf"/>
</dbReference>
<dbReference type="InterPro" id="IPR013328">
    <property type="entry name" value="6PGD_dom2"/>
</dbReference>
<dbReference type="GO" id="GO:0051287">
    <property type="term" value="F:NAD binding"/>
    <property type="evidence" value="ECO:0007669"/>
    <property type="project" value="InterPro"/>
</dbReference>
<dbReference type="PIRSF" id="PIRSF000103">
    <property type="entry name" value="HIBADH"/>
    <property type="match status" value="1"/>
</dbReference>
<organism evidence="6 7">
    <name type="scientific">Candidatus Accumulibacter phosphatis</name>
    <dbReference type="NCBI Taxonomy" id="327160"/>
    <lineage>
        <taxon>Bacteria</taxon>
        <taxon>Pseudomonadati</taxon>
        <taxon>Pseudomonadota</taxon>
        <taxon>Betaproteobacteria</taxon>
        <taxon>Candidatus Accumulibacter</taxon>
    </lineage>
</organism>
<dbReference type="PANTHER" id="PTHR43580:SF2">
    <property type="entry name" value="CYTOKINE-LIKE NUCLEAR FACTOR N-PAC"/>
    <property type="match status" value="1"/>
</dbReference>
<evidence type="ECO:0000313" key="6">
    <source>
        <dbReference type="EMBL" id="TMQ76071.1"/>
    </source>
</evidence>
<comment type="caution">
    <text evidence="6">The sequence shown here is derived from an EMBL/GenBank/DDBJ whole genome shotgun (WGS) entry which is preliminary data.</text>
</comment>
<evidence type="ECO:0000259" key="5">
    <source>
        <dbReference type="Pfam" id="PF14833"/>
    </source>
</evidence>
<evidence type="ECO:0000256" key="2">
    <source>
        <dbReference type="ARBA" id="ARBA00023027"/>
    </source>
</evidence>
<dbReference type="InterPro" id="IPR006115">
    <property type="entry name" value="6PGDH_NADP-bd"/>
</dbReference>
<evidence type="ECO:0000256" key="1">
    <source>
        <dbReference type="ARBA" id="ARBA00023002"/>
    </source>
</evidence>
<dbReference type="PANTHER" id="PTHR43580">
    <property type="entry name" value="OXIDOREDUCTASE GLYR1-RELATED"/>
    <property type="match status" value="1"/>
</dbReference>
<dbReference type="InterPro" id="IPR015815">
    <property type="entry name" value="HIBADH-related"/>
</dbReference>
<dbReference type="EMBL" id="SWAD01000064">
    <property type="protein sequence ID" value="TMQ76071.1"/>
    <property type="molecule type" value="Genomic_DNA"/>
</dbReference>
<dbReference type="Proteomes" id="UP000306324">
    <property type="component" value="Unassembled WGS sequence"/>
</dbReference>